<feature type="transmembrane region" description="Helical" evidence="1">
    <location>
        <begin position="103"/>
        <end position="120"/>
    </location>
</feature>
<evidence type="ECO:0000256" key="1">
    <source>
        <dbReference type="SAM" id="Phobius"/>
    </source>
</evidence>
<proteinExistence type="predicted"/>
<organism evidence="4 5">
    <name type="scientific">Mariniphaga sediminis</name>
    <dbReference type="NCBI Taxonomy" id="1628158"/>
    <lineage>
        <taxon>Bacteria</taxon>
        <taxon>Pseudomonadati</taxon>
        <taxon>Bacteroidota</taxon>
        <taxon>Bacteroidia</taxon>
        <taxon>Marinilabiliales</taxon>
        <taxon>Prolixibacteraceae</taxon>
        <taxon>Mariniphaga</taxon>
    </lineage>
</organism>
<protein>
    <submittedName>
        <fullName evidence="4">DUF4974 domain-containing protein</fullName>
    </submittedName>
</protein>
<dbReference type="InterPro" id="IPR006860">
    <property type="entry name" value="FecR"/>
</dbReference>
<dbReference type="AlphaFoldDB" id="A0A399D6T0"/>
<evidence type="ECO:0000313" key="4">
    <source>
        <dbReference type="EMBL" id="RIH67176.1"/>
    </source>
</evidence>
<dbReference type="Gene3D" id="2.60.120.1440">
    <property type="match status" value="1"/>
</dbReference>
<comment type="caution">
    <text evidence="4">The sequence shown here is derived from an EMBL/GenBank/DDBJ whole genome shotgun (WGS) entry which is preliminary data.</text>
</comment>
<dbReference type="PANTHER" id="PTHR30273:SF2">
    <property type="entry name" value="PROTEIN FECR"/>
    <property type="match status" value="1"/>
</dbReference>
<sequence>MQTKFENTDDFLNSEEYNRYVLGQSGRLQKKWDTFFKAHPEKKADARRARKIIKGLAEMKDTTADSEISEFQLYHNFEKTWKEYKYSQSNTWMRGATVFMRRALVVAAVVIFAVVVYTLLNKFIISSKPENVFYSEIYVPPARQSQLTLPDGSKVWVNADSRLKYSNHFNADERDIYLQGEAYFEVTKNTEIPFRVISGEVEVRVAGTKFSMRAYPEENRVEAVLAEGRIEFFTNQETSEKSYQLKPGDKVIYNLDNNLVLLSEQNITRELAWKDGQLVFTNAPLFDVCRSLQRWYGIEIEITGDTLGLHPFTFTVEQETIEQILEYLTRAAPLEFKKMKVENTESGEAKTKYTIYATK</sequence>
<keyword evidence="5" id="KW-1185">Reference proteome</keyword>
<keyword evidence="1" id="KW-1133">Transmembrane helix</keyword>
<dbReference type="EMBL" id="QWET01000001">
    <property type="protein sequence ID" value="RIH67176.1"/>
    <property type="molecule type" value="Genomic_DNA"/>
</dbReference>
<dbReference type="FunFam" id="2.60.120.1440:FF:000001">
    <property type="entry name" value="Putative anti-sigma factor"/>
    <property type="match status" value="1"/>
</dbReference>
<evidence type="ECO:0000313" key="5">
    <source>
        <dbReference type="Proteomes" id="UP000266441"/>
    </source>
</evidence>
<dbReference type="InterPro" id="IPR012373">
    <property type="entry name" value="Ferrdict_sens_TM"/>
</dbReference>
<reference evidence="4 5" key="1">
    <citation type="journal article" date="2015" name="Int. J. Syst. Evol. Microbiol.">
        <title>Mariniphaga sediminis sp. nov., isolated from coastal sediment.</title>
        <authorList>
            <person name="Wang F.Q."/>
            <person name="Shen Q.Y."/>
            <person name="Chen G.J."/>
            <person name="Du Z.J."/>
        </authorList>
    </citation>
    <scope>NUCLEOTIDE SEQUENCE [LARGE SCALE GENOMIC DNA]</scope>
    <source>
        <strain evidence="4 5">SY21</strain>
    </source>
</reference>
<gene>
    <name evidence="4" type="ORF">D1164_01755</name>
</gene>
<evidence type="ECO:0000259" key="3">
    <source>
        <dbReference type="Pfam" id="PF16344"/>
    </source>
</evidence>
<dbReference type="Pfam" id="PF04773">
    <property type="entry name" value="FecR"/>
    <property type="match status" value="1"/>
</dbReference>
<accession>A0A399D6T0</accession>
<evidence type="ECO:0000259" key="2">
    <source>
        <dbReference type="Pfam" id="PF04773"/>
    </source>
</evidence>
<name>A0A399D6T0_9BACT</name>
<dbReference type="GO" id="GO:0016989">
    <property type="term" value="F:sigma factor antagonist activity"/>
    <property type="evidence" value="ECO:0007669"/>
    <property type="project" value="TreeGrafter"/>
</dbReference>
<feature type="domain" description="FecR protein" evidence="2">
    <location>
        <begin position="139"/>
        <end position="231"/>
    </location>
</feature>
<dbReference type="Gene3D" id="3.55.50.30">
    <property type="match status" value="1"/>
</dbReference>
<feature type="domain" description="Protein FecR C-terminal" evidence="3">
    <location>
        <begin position="278"/>
        <end position="339"/>
    </location>
</feature>
<dbReference type="Proteomes" id="UP000266441">
    <property type="component" value="Unassembled WGS sequence"/>
</dbReference>
<dbReference type="OrthoDB" id="699645at2"/>
<dbReference type="PANTHER" id="PTHR30273">
    <property type="entry name" value="PERIPLASMIC SIGNAL SENSOR AND SIGMA FACTOR ACTIVATOR FECR-RELATED"/>
    <property type="match status" value="1"/>
</dbReference>
<keyword evidence="1" id="KW-0472">Membrane</keyword>
<dbReference type="PIRSF" id="PIRSF018266">
    <property type="entry name" value="FecR"/>
    <property type="match status" value="1"/>
</dbReference>
<dbReference type="InterPro" id="IPR032508">
    <property type="entry name" value="FecR_C"/>
</dbReference>
<dbReference type="RefSeq" id="WP_119348200.1">
    <property type="nucleotide sequence ID" value="NZ_QWET01000001.1"/>
</dbReference>
<keyword evidence="1" id="KW-0812">Transmembrane</keyword>
<dbReference type="Pfam" id="PF16344">
    <property type="entry name" value="FecR_C"/>
    <property type="match status" value="1"/>
</dbReference>